<evidence type="ECO:0000259" key="11">
    <source>
        <dbReference type="Pfam" id="PF03725"/>
    </source>
</evidence>
<dbReference type="GO" id="GO:0071028">
    <property type="term" value="P:nuclear mRNA surveillance"/>
    <property type="evidence" value="ECO:0007669"/>
    <property type="project" value="TreeGrafter"/>
</dbReference>
<evidence type="ECO:0000256" key="9">
    <source>
        <dbReference type="ARBA" id="ARBA00030617"/>
    </source>
</evidence>
<dbReference type="GO" id="GO:0000177">
    <property type="term" value="C:cytoplasmic exosome (RNase complex)"/>
    <property type="evidence" value="ECO:0007669"/>
    <property type="project" value="TreeGrafter"/>
</dbReference>
<evidence type="ECO:0000256" key="6">
    <source>
        <dbReference type="ARBA" id="ARBA00022835"/>
    </source>
</evidence>
<dbReference type="STRING" id="658196.A0A397S988"/>
<comment type="subcellular location">
    <subcellularLocation>
        <location evidence="1">Cytoplasm</location>
    </subcellularLocation>
    <subcellularLocation>
        <location evidence="2">Nucleus</location>
        <location evidence="2">Nucleolus</location>
    </subcellularLocation>
</comment>
<feature type="domain" description="Exoribonuclease phosphorolytic" evidence="11">
    <location>
        <begin position="206"/>
        <end position="268"/>
    </location>
</feature>
<dbReference type="Pfam" id="PF03725">
    <property type="entry name" value="RNase_PH_C"/>
    <property type="match status" value="1"/>
</dbReference>
<protein>
    <recommendedName>
        <fullName evidence="9">Ribosomal RNA-processing protein 43</fullName>
    </recommendedName>
</protein>
<dbReference type="GO" id="GO:0000467">
    <property type="term" value="P:exonucleolytic trimming to generate mature 3'-end of 5.8S rRNA from tricistronic rRNA transcript (SSU-rRNA, 5.8S rRNA, LSU-rRNA)"/>
    <property type="evidence" value="ECO:0007669"/>
    <property type="project" value="TreeGrafter"/>
</dbReference>
<evidence type="ECO:0000256" key="3">
    <source>
        <dbReference type="ARBA" id="ARBA00006678"/>
    </source>
</evidence>
<dbReference type="GO" id="GO:0071038">
    <property type="term" value="P:TRAMP-dependent tRNA surveillance pathway"/>
    <property type="evidence" value="ECO:0007669"/>
    <property type="project" value="TreeGrafter"/>
</dbReference>
<keyword evidence="6" id="KW-0271">Exosome</keyword>
<dbReference type="GO" id="GO:0034473">
    <property type="term" value="P:U1 snRNA 3'-end processing"/>
    <property type="evidence" value="ECO:0007669"/>
    <property type="project" value="TreeGrafter"/>
</dbReference>
<dbReference type="InterPro" id="IPR015847">
    <property type="entry name" value="ExoRNase_PH_dom2"/>
</dbReference>
<evidence type="ECO:0000256" key="4">
    <source>
        <dbReference type="ARBA" id="ARBA00022490"/>
    </source>
</evidence>
<evidence type="ECO:0000313" key="12">
    <source>
        <dbReference type="EMBL" id="RIA82903.1"/>
    </source>
</evidence>
<evidence type="ECO:0000256" key="7">
    <source>
        <dbReference type="ARBA" id="ARBA00022884"/>
    </source>
</evidence>
<reference evidence="12 13" key="1">
    <citation type="submission" date="2018-06" db="EMBL/GenBank/DDBJ databases">
        <title>Comparative genomics reveals the genomic features of Rhizophagus irregularis, R. cerebriforme, R. diaphanum and Gigaspora rosea, and their symbiotic lifestyle signature.</title>
        <authorList>
            <person name="Morin E."/>
            <person name="San Clemente H."/>
            <person name="Chen E.C.H."/>
            <person name="De La Providencia I."/>
            <person name="Hainaut M."/>
            <person name="Kuo A."/>
            <person name="Kohler A."/>
            <person name="Murat C."/>
            <person name="Tang N."/>
            <person name="Roy S."/>
            <person name="Loubradou J."/>
            <person name="Henrissat B."/>
            <person name="Grigoriev I.V."/>
            <person name="Corradi N."/>
            <person name="Roux C."/>
            <person name="Martin F.M."/>
        </authorList>
    </citation>
    <scope>NUCLEOTIDE SEQUENCE [LARGE SCALE GENOMIC DNA]</scope>
    <source>
        <strain evidence="12 13">DAOM 227022</strain>
    </source>
</reference>
<keyword evidence="4" id="KW-0963">Cytoplasm</keyword>
<dbReference type="SUPFAM" id="SSF54211">
    <property type="entry name" value="Ribosomal protein S5 domain 2-like"/>
    <property type="match status" value="1"/>
</dbReference>
<dbReference type="GO" id="GO:0016075">
    <property type="term" value="P:rRNA catabolic process"/>
    <property type="evidence" value="ECO:0007669"/>
    <property type="project" value="TreeGrafter"/>
</dbReference>
<keyword evidence="13" id="KW-1185">Reference proteome</keyword>
<evidence type="ECO:0000256" key="2">
    <source>
        <dbReference type="ARBA" id="ARBA00004604"/>
    </source>
</evidence>
<sequence length="284" mass="31515">MGNENNNLKSTITFEAETFRRIQPEEYLRKFIQQQVRPDGRSFNHFRKTTVNLSCISTADGSSMVRIGNTTVVCGIKAEVSEPNVNLPNEGYLVPNVDLSPICSPRFKPGPPSEQAQVLSENLNKLLKISKVIDLKTLCIEEGKAVWVLFADIVCVNYDGNVFDACVIALISALMNVRLPKAFYEDGLVKATEEKSITLSIIRTPYSASFAMFDGQYLLVDPNEMEESITKDGTTVVVDETGQLCNIWKIGSSCSPEQLKTCISKARDRYADITSIIEKAKQAI</sequence>
<dbReference type="InterPro" id="IPR001247">
    <property type="entry name" value="ExoRNase_PH_dom1"/>
</dbReference>
<evidence type="ECO:0000256" key="1">
    <source>
        <dbReference type="ARBA" id="ARBA00004496"/>
    </source>
</evidence>
<dbReference type="GO" id="GO:0005730">
    <property type="term" value="C:nucleolus"/>
    <property type="evidence" value="ECO:0007669"/>
    <property type="project" value="UniProtKB-SubCell"/>
</dbReference>
<dbReference type="GO" id="GO:0034475">
    <property type="term" value="P:U4 snRNA 3'-end processing"/>
    <property type="evidence" value="ECO:0007669"/>
    <property type="project" value="TreeGrafter"/>
</dbReference>
<dbReference type="FunFam" id="3.30.230.70:FF:000017">
    <property type="entry name" value="Exosome complex component Rrp42"/>
    <property type="match status" value="1"/>
</dbReference>
<dbReference type="Pfam" id="PF01138">
    <property type="entry name" value="RNase_PH"/>
    <property type="match status" value="1"/>
</dbReference>
<proteinExistence type="inferred from homology"/>
<dbReference type="InterPro" id="IPR036345">
    <property type="entry name" value="ExoRNase_PH_dom2_sf"/>
</dbReference>
<organism evidence="12 13">
    <name type="scientific">Glomus cerebriforme</name>
    <dbReference type="NCBI Taxonomy" id="658196"/>
    <lineage>
        <taxon>Eukaryota</taxon>
        <taxon>Fungi</taxon>
        <taxon>Fungi incertae sedis</taxon>
        <taxon>Mucoromycota</taxon>
        <taxon>Glomeromycotina</taxon>
        <taxon>Glomeromycetes</taxon>
        <taxon>Glomerales</taxon>
        <taxon>Glomeraceae</taxon>
        <taxon>Glomus</taxon>
    </lineage>
</organism>
<feature type="domain" description="Exoribonuclease phosphorolytic" evidence="10">
    <location>
        <begin position="46"/>
        <end position="180"/>
    </location>
</feature>
<dbReference type="AlphaFoldDB" id="A0A397S988"/>
<dbReference type="GO" id="GO:0034476">
    <property type="term" value="P:U5 snRNA 3'-end processing"/>
    <property type="evidence" value="ECO:0007669"/>
    <property type="project" value="TreeGrafter"/>
</dbReference>
<dbReference type="GO" id="GO:0071035">
    <property type="term" value="P:nuclear polyadenylation-dependent rRNA catabolic process"/>
    <property type="evidence" value="ECO:0007669"/>
    <property type="project" value="TreeGrafter"/>
</dbReference>
<dbReference type="PANTHER" id="PTHR11097:SF9">
    <property type="entry name" value="EXOSOME COMPLEX COMPONENT RRP43"/>
    <property type="match status" value="1"/>
</dbReference>
<name>A0A397S988_9GLOM</name>
<keyword evidence="5" id="KW-0698">rRNA processing</keyword>
<keyword evidence="7" id="KW-0694">RNA-binding</keyword>
<accession>A0A397S988</accession>
<comment type="caution">
    <text evidence="12">The sequence shown here is derived from an EMBL/GenBank/DDBJ whole genome shotgun (WGS) entry which is preliminary data.</text>
</comment>
<dbReference type="InterPro" id="IPR020568">
    <property type="entry name" value="Ribosomal_Su5_D2-typ_SF"/>
</dbReference>
<dbReference type="Proteomes" id="UP000265703">
    <property type="component" value="Unassembled WGS sequence"/>
</dbReference>
<dbReference type="InterPro" id="IPR050590">
    <property type="entry name" value="Exosome_comp_Rrp42_subfam"/>
</dbReference>
<dbReference type="PANTHER" id="PTHR11097">
    <property type="entry name" value="EXOSOME COMPLEX EXONUCLEASE RIBOSOMAL RNA PROCESSING PROTEIN"/>
    <property type="match status" value="1"/>
</dbReference>
<dbReference type="GO" id="GO:0035925">
    <property type="term" value="F:mRNA 3'-UTR AU-rich region binding"/>
    <property type="evidence" value="ECO:0007669"/>
    <property type="project" value="TreeGrafter"/>
</dbReference>
<gene>
    <name evidence="12" type="ORF">C1645_699838</name>
</gene>
<keyword evidence="8" id="KW-0539">Nucleus</keyword>
<dbReference type="InterPro" id="IPR027408">
    <property type="entry name" value="PNPase/RNase_PH_dom_sf"/>
</dbReference>
<evidence type="ECO:0000313" key="13">
    <source>
        <dbReference type="Proteomes" id="UP000265703"/>
    </source>
</evidence>
<comment type="similarity">
    <text evidence="3">Belongs to the RNase PH family.</text>
</comment>
<evidence type="ECO:0000256" key="8">
    <source>
        <dbReference type="ARBA" id="ARBA00023242"/>
    </source>
</evidence>
<dbReference type="InterPro" id="IPR033196">
    <property type="entry name" value="Rrp43"/>
</dbReference>
<dbReference type="EMBL" id="QKYT01000619">
    <property type="protein sequence ID" value="RIA82903.1"/>
    <property type="molecule type" value="Genomic_DNA"/>
</dbReference>
<dbReference type="SUPFAM" id="SSF55666">
    <property type="entry name" value="Ribonuclease PH domain 2-like"/>
    <property type="match status" value="1"/>
</dbReference>
<dbReference type="OrthoDB" id="45882at2759"/>
<dbReference type="GO" id="GO:0000176">
    <property type="term" value="C:nuclear exosome (RNase complex)"/>
    <property type="evidence" value="ECO:0007669"/>
    <property type="project" value="UniProtKB-ARBA"/>
</dbReference>
<evidence type="ECO:0000256" key="5">
    <source>
        <dbReference type="ARBA" id="ARBA00022552"/>
    </source>
</evidence>
<dbReference type="Gene3D" id="3.30.230.70">
    <property type="entry name" value="GHMP Kinase, N-terminal domain"/>
    <property type="match status" value="1"/>
</dbReference>
<evidence type="ECO:0000259" key="10">
    <source>
        <dbReference type="Pfam" id="PF01138"/>
    </source>
</evidence>
<dbReference type="CDD" id="cd11369">
    <property type="entry name" value="RNase_PH_RRP43"/>
    <property type="match status" value="1"/>
</dbReference>